<dbReference type="Pfam" id="PF00005">
    <property type="entry name" value="ABC_tran"/>
    <property type="match status" value="2"/>
</dbReference>
<dbReference type="PROSITE" id="PS00211">
    <property type="entry name" value="ABC_TRANSPORTER_1"/>
    <property type="match status" value="2"/>
</dbReference>
<dbReference type="InterPro" id="IPR003593">
    <property type="entry name" value="AAA+_ATPase"/>
</dbReference>
<dbReference type="InterPro" id="IPR017871">
    <property type="entry name" value="ABC_transporter-like_CS"/>
</dbReference>
<evidence type="ECO:0000313" key="8">
    <source>
        <dbReference type="EMBL" id="ESR27195.1"/>
    </source>
</evidence>
<dbReference type="CDD" id="cd03216">
    <property type="entry name" value="ABC_Carb_Monos_I"/>
    <property type="match status" value="1"/>
</dbReference>
<dbReference type="STRING" id="631454.N177_0174"/>
<evidence type="ECO:0000256" key="2">
    <source>
        <dbReference type="ARBA" id="ARBA00022448"/>
    </source>
</evidence>
<dbReference type="AlphaFoldDB" id="V4RVY1"/>
<keyword evidence="2" id="KW-0813">Transport</keyword>
<dbReference type="OrthoDB" id="9805029at2"/>
<dbReference type="InterPro" id="IPR003439">
    <property type="entry name" value="ABC_transporter-like_ATP-bd"/>
</dbReference>
<feature type="domain" description="ABC transporter" evidence="7">
    <location>
        <begin position="16"/>
        <end position="256"/>
    </location>
</feature>
<dbReference type="eggNOG" id="COG3845">
    <property type="taxonomic scope" value="Bacteria"/>
</dbReference>
<dbReference type="PANTHER" id="PTHR43790">
    <property type="entry name" value="CARBOHYDRATE TRANSPORT ATP-BINDING PROTEIN MG119-RELATED"/>
    <property type="match status" value="1"/>
</dbReference>
<gene>
    <name evidence="8" type="ORF">N177_0174</name>
</gene>
<evidence type="ECO:0000259" key="7">
    <source>
        <dbReference type="PROSITE" id="PS50893"/>
    </source>
</evidence>
<dbReference type="RefSeq" id="WP_023430331.1">
    <property type="nucleotide sequence ID" value="NZ_AWXZ01000007.1"/>
</dbReference>
<evidence type="ECO:0000256" key="6">
    <source>
        <dbReference type="ARBA" id="ARBA00022840"/>
    </source>
</evidence>
<keyword evidence="9" id="KW-1185">Reference proteome</keyword>
<proteinExistence type="inferred from homology"/>
<keyword evidence="4" id="KW-0677">Repeat</keyword>
<evidence type="ECO:0000256" key="5">
    <source>
        <dbReference type="ARBA" id="ARBA00022741"/>
    </source>
</evidence>
<evidence type="ECO:0000313" key="9">
    <source>
        <dbReference type="Proteomes" id="UP000017819"/>
    </source>
</evidence>
<dbReference type="PANTHER" id="PTHR43790:SF9">
    <property type="entry name" value="GALACTOFURANOSE TRANSPORTER ATP-BINDING PROTEIN YTFR"/>
    <property type="match status" value="1"/>
</dbReference>
<feature type="domain" description="ABC transporter" evidence="7">
    <location>
        <begin position="272"/>
        <end position="516"/>
    </location>
</feature>
<dbReference type="SMART" id="SM00382">
    <property type="entry name" value="AAA"/>
    <property type="match status" value="2"/>
</dbReference>
<comment type="similarity">
    <text evidence="1">Belongs to the ABC transporter superfamily.</text>
</comment>
<evidence type="ECO:0000256" key="3">
    <source>
        <dbReference type="ARBA" id="ARBA00022597"/>
    </source>
</evidence>
<dbReference type="InterPro" id="IPR027417">
    <property type="entry name" value="P-loop_NTPase"/>
</dbReference>
<protein>
    <submittedName>
        <fullName evidence="8">Putative ABC sugar transporter, fused ATPaseprotein</fullName>
    </submittedName>
</protein>
<dbReference type="InterPro" id="IPR050107">
    <property type="entry name" value="ABC_carbohydrate_import_ATPase"/>
</dbReference>
<name>V4RVY1_9HYPH</name>
<dbReference type="CDD" id="cd03215">
    <property type="entry name" value="ABC_Carb_Monos_II"/>
    <property type="match status" value="1"/>
</dbReference>
<keyword evidence="6" id="KW-0067">ATP-binding</keyword>
<dbReference type="PATRIC" id="fig|631454.5.peg.172"/>
<keyword evidence="5" id="KW-0547">Nucleotide-binding</keyword>
<dbReference type="Proteomes" id="UP000017819">
    <property type="component" value="Unassembled WGS sequence"/>
</dbReference>
<comment type="caution">
    <text evidence="8">The sequence shown here is derived from an EMBL/GenBank/DDBJ whole genome shotgun (WGS) entry which is preliminary data.</text>
</comment>
<dbReference type="GO" id="GO:0016887">
    <property type="term" value="F:ATP hydrolysis activity"/>
    <property type="evidence" value="ECO:0007669"/>
    <property type="project" value="InterPro"/>
</dbReference>
<sequence length="521" mass="55798">MTHGTAAEPAAGEAVLSLRGITKRFGSLVANEAVDLDVRRGEVVALLGENGAGKTTLMNILFGHYVADEGDVLVAGEGGDLQELDAGSPRAALAAGIGMVHQHFTLAENLSGFENIILGTQGLLDLSVSRRGARRKLEALMREAGLDVALDRQVSRLSVGEKQRIEILKALYRDARILVMDEPTAVLTPQEVERLFETLRRLTSGGLSVIFIAHKLSEVLAIADRIVVLRGGRKVGETARSVADRRLIAEMMVGRHVPTTRREPGRRGGVLLELRDVSSGEPSDRGALTEVSLAVAAGEIIGIAGVSGNGQSRLSALVAGLARPRGGVLRLFGSEVSHHDPRRFAAAGVARIPEDRHHDGIIGGMTVAENVVVEEIRAKDYSRWGFLRKKAIRSRAEAAIRGYDVRCQGPDAPARQLSGGNMQKLILARVLDRAPRLVLANQPTRGLDVGAQSEVHRRLLEARARGAGVLLISEDLDELLSLSDRVAVMHGGRLSEAIETERVGRTTLGLMMAGHGREEAA</sequence>
<dbReference type="SUPFAM" id="SSF52540">
    <property type="entry name" value="P-loop containing nucleoside triphosphate hydrolases"/>
    <property type="match status" value="2"/>
</dbReference>
<evidence type="ECO:0000256" key="1">
    <source>
        <dbReference type="ARBA" id="ARBA00005417"/>
    </source>
</evidence>
<keyword evidence="3 8" id="KW-0762">Sugar transport</keyword>
<accession>V4RVY1</accession>
<dbReference type="GO" id="GO:0005524">
    <property type="term" value="F:ATP binding"/>
    <property type="evidence" value="ECO:0007669"/>
    <property type="project" value="UniProtKB-KW"/>
</dbReference>
<dbReference type="EMBL" id="AWXZ01000007">
    <property type="protein sequence ID" value="ESR27195.1"/>
    <property type="molecule type" value="Genomic_DNA"/>
</dbReference>
<dbReference type="Gene3D" id="3.40.50.300">
    <property type="entry name" value="P-loop containing nucleotide triphosphate hydrolases"/>
    <property type="match status" value="2"/>
</dbReference>
<dbReference type="PROSITE" id="PS50893">
    <property type="entry name" value="ABC_TRANSPORTER_2"/>
    <property type="match status" value="2"/>
</dbReference>
<organism evidence="8 9">
    <name type="scientific">Lutibaculum baratangense AMV1</name>
    <dbReference type="NCBI Taxonomy" id="631454"/>
    <lineage>
        <taxon>Bacteria</taxon>
        <taxon>Pseudomonadati</taxon>
        <taxon>Pseudomonadota</taxon>
        <taxon>Alphaproteobacteria</taxon>
        <taxon>Hyphomicrobiales</taxon>
        <taxon>Tepidamorphaceae</taxon>
        <taxon>Lutibaculum</taxon>
    </lineage>
</organism>
<evidence type="ECO:0000256" key="4">
    <source>
        <dbReference type="ARBA" id="ARBA00022737"/>
    </source>
</evidence>
<reference evidence="8 9" key="1">
    <citation type="journal article" date="2014" name="Genome Announc.">
        <title>Draft Genome Sequence of Lutibaculum baratangense Strain AMV1T, Isolated from a Mud Volcano in Andamans, India.</title>
        <authorList>
            <person name="Singh A."/>
            <person name="Sreenivas A."/>
            <person name="Sathyanarayana Reddy G."/>
            <person name="Pinnaka A.K."/>
            <person name="Shivaji S."/>
        </authorList>
    </citation>
    <scope>NUCLEOTIDE SEQUENCE [LARGE SCALE GENOMIC DNA]</scope>
    <source>
        <strain evidence="8 9">AMV1</strain>
    </source>
</reference>